<organism evidence="1">
    <name type="scientific">marine metagenome</name>
    <dbReference type="NCBI Taxonomy" id="408172"/>
    <lineage>
        <taxon>unclassified sequences</taxon>
        <taxon>metagenomes</taxon>
        <taxon>ecological metagenomes</taxon>
    </lineage>
</organism>
<gene>
    <name evidence="1" type="ORF">METZ01_LOCUS86640</name>
</gene>
<dbReference type="EMBL" id="UINC01007521">
    <property type="protein sequence ID" value="SVA33786.1"/>
    <property type="molecule type" value="Genomic_DNA"/>
</dbReference>
<sequence length="39" mass="4270">MILSAMAGKTGFVQMVIGKLKLLQKGKNFFKTLMGNLIV</sequence>
<protein>
    <submittedName>
        <fullName evidence="1">Uncharacterized protein</fullName>
    </submittedName>
</protein>
<reference evidence="1" key="1">
    <citation type="submission" date="2018-05" db="EMBL/GenBank/DDBJ databases">
        <authorList>
            <person name="Lanie J.A."/>
            <person name="Ng W.-L."/>
            <person name="Kazmierczak K.M."/>
            <person name="Andrzejewski T.M."/>
            <person name="Davidsen T.M."/>
            <person name="Wayne K.J."/>
            <person name="Tettelin H."/>
            <person name="Glass J.I."/>
            <person name="Rusch D."/>
            <person name="Podicherti R."/>
            <person name="Tsui H.-C.T."/>
            <person name="Winkler M.E."/>
        </authorList>
    </citation>
    <scope>NUCLEOTIDE SEQUENCE</scope>
</reference>
<proteinExistence type="predicted"/>
<name>A0A381V074_9ZZZZ</name>
<evidence type="ECO:0000313" key="1">
    <source>
        <dbReference type="EMBL" id="SVA33786.1"/>
    </source>
</evidence>
<accession>A0A381V074</accession>
<dbReference type="AlphaFoldDB" id="A0A381V074"/>